<dbReference type="EMBL" id="CP046452">
    <property type="protein sequence ID" value="QGU01356.1"/>
    <property type="molecule type" value="Genomic_DNA"/>
</dbReference>
<dbReference type="InterPro" id="IPR027417">
    <property type="entry name" value="P-loop_NTPase"/>
</dbReference>
<accession>A0A6B8VRG4</accession>
<evidence type="ECO:0000256" key="12">
    <source>
        <dbReference type="RuleBase" id="RU363032"/>
    </source>
</evidence>
<evidence type="ECO:0000313" key="16">
    <source>
        <dbReference type="EMBL" id="QGU01356.1"/>
    </source>
</evidence>
<dbReference type="Pfam" id="PF03459">
    <property type="entry name" value="TOBE"/>
    <property type="match status" value="1"/>
</dbReference>
<dbReference type="SUPFAM" id="SSF50331">
    <property type="entry name" value="MOP-like"/>
    <property type="match status" value="1"/>
</dbReference>
<dbReference type="InterPro" id="IPR004606">
    <property type="entry name" value="Mop_domain"/>
</dbReference>
<feature type="transmembrane region" description="Helical" evidence="12">
    <location>
        <begin position="121"/>
        <end position="149"/>
    </location>
</feature>
<keyword evidence="10 12" id="KW-0472">Membrane</keyword>
<keyword evidence="8" id="KW-1278">Translocase</keyword>
<evidence type="ECO:0000256" key="3">
    <source>
        <dbReference type="ARBA" id="ARBA00022475"/>
    </source>
</evidence>
<evidence type="ECO:0000256" key="2">
    <source>
        <dbReference type="ARBA" id="ARBA00022448"/>
    </source>
</evidence>
<evidence type="ECO:0000256" key="5">
    <source>
        <dbReference type="ARBA" id="ARBA00022692"/>
    </source>
</evidence>
<dbReference type="InterPro" id="IPR003439">
    <property type="entry name" value="ABC_transporter-like_ATP-bd"/>
</dbReference>
<evidence type="ECO:0000259" key="15">
    <source>
        <dbReference type="PROSITE" id="PS51866"/>
    </source>
</evidence>
<name>A0A6B8VRG4_9CORY</name>
<dbReference type="Pfam" id="PF00005">
    <property type="entry name" value="ABC_tran"/>
    <property type="match status" value="1"/>
</dbReference>
<keyword evidence="7 16" id="KW-0067">ATP-binding</keyword>
<evidence type="ECO:0000256" key="7">
    <source>
        <dbReference type="ARBA" id="ARBA00022840"/>
    </source>
</evidence>
<gene>
    <name evidence="16" type="primary">cysA</name>
    <name evidence="16" type="ORF">CKALI_02330</name>
</gene>
<dbReference type="InterPro" id="IPR005116">
    <property type="entry name" value="Transp-assoc_OB_typ1"/>
</dbReference>
<dbReference type="InterPro" id="IPR017871">
    <property type="entry name" value="ABC_transporter-like_CS"/>
</dbReference>
<dbReference type="PANTHER" id="PTHR43514">
    <property type="entry name" value="ABC TRANSPORTER I FAMILY MEMBER 10"/>
    <property type="match status" value="1"/>
</dbReference>
<comment type="subcellular location">
    <subcellularLocation>
        <location evidence="12">Cell membrane</location>
        <topology evidence="12">Multi-pass membrane protein</topology>
    </subcellularLocation>
    <subcellularLocation>
        <location evidence="1">Membrane</location>
        <topology evidence="1">Multi-pass membrane protein</topology>
    </subcellularLocation>
</comment>
<evidence type="ECO:0000259" key="13">
    <source>
        <dbReference type="PROSITE" id="PS50893"/>
    </source>
</evidence>
<sequence length="596" mass="61678">MTPPRWVYLPALVALAVLGIPLLALLADVNWPALPALITSAEGSAALALSLRSSLLATAIIVVLGIPLALALVSLKKWAAPLRAIVIVPMTMPPVVGGLALLAAFGRRSPLGMWVPALGDFFAFSTSAVVLAQVFVGLPFLVLSAESALKSLDVRYLEAARGLGAGRTKILFRVVLPLIAPAVFSGTALALARALGEFGATLTFAGSLPGVTRTMPLAIYLQREENPDLALALAAILLGLAVALVAVAGATPRLIRRFRLPLRLPTRRAAAPVSGDKVASQSFDLAGRTIPVRGWTAVIGPNGAGKTTLLRALAGLGSPAQLRRAVLLTQYPALFPHLSVLENVRFACGDNSRARQELEAVHAADLADRYPADISGGQAARVALARALAASPEVLLLDEPLAAVDPAAAGMLRDVLRRRLTDIPVIMVTHDAVDVATLADQVLVIESGQVSAFGSPVDILAQPATEYLAEFAGLSALTGVVSAVADVVTVESAIGAISGIASQPMQVGRLATALFSPRSVVLGSGHSSARTSLTSTVRSTSHHGSYVRIALAAGEQTMFADITPTSASELRLLPGDTVAVQIKALQVTVVPWQLGG</sequence>
<evidence type="ECO:0000256" key="6">
    <source>
        <dbReference type="ARBA" id="ARBA00022741"/>
    </source>
</evidence>
<dbReference type="GO" id="GO:0015689">
    <property type="term" value="P:molybdate ion transport"/>
    <property type="evidence" value="ECO:0007669"/>
    <property type="project" value="InterPro"/>
</dbReference>
<dbReference type="InterPro" id="IPR003593">
    <property type="entry name" value="AAA+_ATPase"/>
</dbReference>
<dbReference type="GO" id="GO:0055085">
    <property type="term" value="P:transmembrane transport"/>
    <property type="evidence" value="ECO:0007669"/>
    <property type="project" value="InterPro"/>
</dbReference>
<dbReference type="Gene3D" id="1.10.3720.10">
    <property type="entry name" value="MetI-like"/>
    <property type="match status" value="1"/>
</dbReference>
<keyword evidence="2 12" id="KW-0813">Transport</keyword>
<evidence type="ECO:0000256" key="4">
    <source>
        <dbReference type="ARBA" id="ARBA00022505"/>
    </source>
</evidence>
<keyword evidence="3" id="KW-1003">Cell membrane</keyword>
<protein>
    <submittedName>
        <fullName evidence="16">Sulfate/thiosulfate import ATP-binding protein CysA</fullName>
    </submittedName>
</protein>
<dbReference type="AlphaFoldDB" id="A0A6B8VRG4"/>
<dbReference type="Pfam" id="PF00528">
    <property type="entry name" value="BPD_transp_1"/>
    <property type="match status" value="1"/>
</dbReference>
<keyword evidence="6" id="KW-0547">Nucleotide-binding</keyword>
<evidence type="ECO:0000259" key="14">
    <source>
        <dbReference type="PROSITE" id="PS50928"/>
    </source>
</evidence>
<dbReference type="SUPFAM" id="SSF161098">
    <property type="entry name" value="MetI-like"/>
    <property type="match status" value="1"/>
</dbReference>
<dbReference type="InterPro" id="IPR000515">
    <property type="entry name" value="MetI-like"/>
</dbReference>
<evidence type="ECO:0000256" key="1">
    <source>
        <dbReference type="ARBA" id="ARBA00004141"/>
    </source>
</evidence>
<dbReference type="SMART" id="SM00382">
    <property type="entry name" value="AAA"/>
    <property type="match status" value="1"/>
</dbReference>
<evidence type="ECO:0000313" key="17">
    <source>
        <dbReference type="Proteomes" id="UP000427071"/>
    </source>
</evidence>
<dbReference type="InterPro" id="IPR050334">
    <property type="entry name" value="Molybdenum_import_ModC"/>
</dbReference>
<dbReference type="GO" id="GO:0016887">
    <property type="term" value="F:ATP hydrolysis activity"/>
    <property type="evidence" value="ECO:0007669"/>
    <property type="project" value="InterPro"/>
</dbReference>
<keyword evidence="5 12" id="KW-0812">Transmembrane</keyword>
<dbReference type="GO" id="GO:0005886">
    <property type="term" value="C:plasma membrane"/>
    <property type="evidence" value="ECO:0007669"/>
    <property type="project" value="UniProtKB-SubCell"/>
</dbReference>
<proteinExistence type="inferred from homology"/>
<keyword evidence="9 12" id="KW-1133">Transmembrane helix</keyword>
<dbReference type="PROSITE" id="PS51866">
    <property type="entry name" value="MOP"/>
    <property type="match status" value="1"/>
</dbReference>
<evidence type="ECO:0000256" key="9">
    <source>
        <dbReference type="ARBA" id="ARBA00022989"/>
    </source>
</evidence>
<comment type="similarity">
    <text evidence="12">Belongs to the binding-protein-dependent transport system permease family.</text>
</comment>
<feature type="transmembrane region" description="Helical" evidence="12">
    <location>
        <begin position="229"/>
        <end position="250"/>
    </location>
</feature>
<feature type="transmembrane region" description="Helical" evidence="12">
    <location>
        <begin position="170"/>
        <end position="192"/>
    </location>
</feature>
<feature type="domain" description="ABC transmembrane type-1" evidence="14">
    <location>
        <begin position="47"/>
        <end position="248"/>
    </location>
</feature>
<keyword evidence="4 11" id="KW-0500">Molybdenum</keyword>
<feature type="domain" description="Mop" evidence="15">
    <location>
        <begin position="526"/>
        <end position="591"/>
    </location>
</feature>
<evidence type="ECO:0000256" key="10">
    <source>
        <dbReference type="ARBA" id="ARBA00023136"/>
    </source>
</evidence>
<dbReference type="Proteomes" id="UP000427071">
    <property type="component" value="Chromosome"/>
</dbReference>
<evidence type="ECO:0000256" key="11">
    <source>
        <dbReference type="PROSITE-ProRule" id="PRU01213"/>
    </source>
</evidence>
<dbReference type="PANTHER" id="PTHR43514:SF1">
    <property type="entry name" value="SULFATE_THIOSULFATE IMPORT ATP-BINDING PROTEIN CYSA"/>
    <property type="match status" value="1"/>
</dbReference>
<reference evidence="17" key="1">
    <citation type="submission" date="2019-11" db="EMBL/GenBank/DDBJ databases">
        <title>Complete genome sequence of Corynebacterium kalinowskii 1959, a novel Corynebacterium species isolated from soil of a small paddock in Vilsendorf, Germany.</title>
        <authorList>
            <person name="Schaffert L."/>
            <person name="Ruwe M."/>
            <person name="Milse J."/>
            <person name="Hanuschka K."/>
            <person name="Ortseifen V."/>
            <person name="Droste J."/>
            <person name="Brandt D."/>
            <person name="Schlueter L."/>
            <person name="Kutter Y."/>
            <person name="Vinke S."/>
            <person name="Viehoefer P."/>
            <person name="Jacob L."/>
            <person name="Luebke N.-C."/>
            <person name="Schulte-Berndt E."/>
            <person name="Hain C."/>
            <person name="Linder M."/>
            <person name="Schmidt P."/>
            <person name="Wollenschlaeger L."/>
            <person name="Luttermann T."/>
            <person name="Thieme E."/>
            <person name="Hassa J."/>
            <person name="Haak M."/>
            <person name="Wittchen M."/>
            <person name="Mentz A."/>
            <person name="Persicke M."/>
            <person name="Busche T."/>
            <person name="Ruckert C."/>
        </authorList>
    </citation>
    <scope>NUCLEOTIDE SEQUENCE [LARGE SCALE GENOMIC DNA]</scope>
    <source>
        <strain evidence="17">1959</strain>
    </source>
</reference>
<evidence type="ECO:0000256" key="8">
    <source>
        <dbReference type="ARBA" id="ARBA00022967"/>
    </source>
</evidence>
<dbReference type="SUPFAM" id="SSF52540">
    <property type="entry name" value="P-loop containing nucleoside triphosphate hydrolases"/>
    <property type="match status" value="1"/>
</dbReference>
<dbReference type="RefSeq" id="WP_156191767.1">
    <property type="nucleotide sequence ID" value="NZ_CP046452.1"/>
</dbReference>
<organism evidence="16 17">
    <name type="scientific">Corynebacterium kalinowskii</name>
    <dbReference type="NCBI Taxonomy" id="2675216"/>
    <lineage>
        <taxon>Bacteria</taxon>
        <taxon>Bacillati</taxon>
        <taxon>Actinomycetota</taxon>
        <taxon>Actinomycetes</taxon>
        <taxon>Mycobacteriales</taxon>
        <taxon>Corynebacteriaceae</taxon>
        <taxon>Corynebacterium</taxon>
    </lineage>
</organism>
<keyword evidence="17" id="KW-1185">Reference proteome</keyword>
<dbReference type="InterPro" id="IPR035906">
    <property type="entry name" value="MetI-like_sf"/>
</dbReference>
<dbReference type="KEGG" id="ckw:CKALI_02330"/>
<feature type="transmembrane region" description="Helical" evidence="12">
    <location>
        <begin position="7"/>
        <end position="27"/>
    </location>
</feature>
<dbReference type="PROSITE" id="PS00211">
    <property type="entry name" value="ABC_TRANSPORTER_1"/>
    <property type="match status" value="1"/>
</dbReference>
<feature type="transmembrane region" description="Helical" evidence="12">
    <location>
        <begin position="85"/>
        <end position="106"/>
    </location>
</feature>
<dbReference type="Gene3D" id="3.40.50.300">
    <property type="entry name" value="P-loop containing nucleotide triphosphate hydrolases"/>
    <property type="match status" value="1"/>
</dbReference>
<dbReference type="PROSITE" id="PS50893">
    <property type="entry name" value="ABC_TRANSPORTER_2"/>
    <property type="match status" value="1"/>
</dbReference>
<dbReference type="PROSITE" id="PS50928">
    <property type="entry name" value="ABC_TM1"/>
    <property type="match status" value="1"/>
</dbReference>
<dbReference type="CDD" id="cd06261">
    <property type="entry name" value="TM_PBP2"/>
    <property type="match status" value="1"/>
</dbReference>
<dbReference type="Gene3D" id="2.40.50.100">
    <property type="match status" value="1"/>
</dbReference>
<feature type="transmembrane region" description="Helical" evidence="12">
    <location>
        <begin position="47"/>
        <end position="73"/>
    </location>
</feature>
<dbReference type="InterPro" id="IPR008995">
    <property type="entry name" value="Mo/tungstate-bd_C_term_dom"/>
</dbReference>
<dbReference type="GO" id="GO:0005524">
    <property type="term" value="F:ATP binding"/>
    <property type="evidence" value="ECO:0007669"/>
    <property type="project" value="UniProtKB-KW"/>
</dbReference>
<feature type="domain" description="ABC transporter" evidence="13">
    <location>
        <begin position="262"/>
        <end position="472"/>
    </location>
</feature>